<dbReference type="Pfam" id="PF00106">
    <property type="entry name" value="adh_short"/>
    <property type="match status" value="1"/>
</dbReference>
<evidence type="ECO:0000313" key="3">
    <source>
        <dbReference type="EMBL" id="MCF8587583.1"/>
    </source>
</evidence>
<gene>
    <name evidence="3" type="ORF">L5G33_03765</name>
</gene>
<dbReference type="RefSeq" id="WP_236996813.1">
    <property type="nucleotide sequence ID" value="NZ_JAKKOR010000002.1"/>
</dbReference>
<sequence length="275" mass="28892">MTQSDIAASDLAEYGPWALVVGGSEGVGAQFAEQLAAAGVDLVLVARKAGPLEETAQRCRGHGRDVRTVSADLTVPVDLDRVLQATDDLDIGLLVCNAGANSYGSEFVDGDLVEFMKVLTLNVTVPMALAHHYGARMKKRGSGGIITIGSLSGYLGSAEHTVYGGAKAFVRIFTEGLWLELREAGVDVLHLVLGVTDTPAMRRAGLDFDVPGLVVGRPADVAAEGLAHLSDGPVRVVSGNERGVALGGADDRARTVLKHHRLMTALMKRREGDDA</sequence>
<dbReference type="PRINTS" id="PR00081">
    <property type="entry name" value="GDHRDH"/>
</dbReference>
<proteinExistence type="inferred from homology"/>
<name>A0ABS9IPV7_9ACTN</name>
<dbReference type="Proteomes" id="UP001200110">
    <property type="component" value="Unassembled WGS sequence"/>
</dbReference>
<dbReference type="InterPro" id="IPR051019">
    <property type="entry name" value="VLCFA-Steroid_DH"/>
</dbReference>
<comment type="caution">
    <text evidence="3">The sequence shown here is derived from an EMBL/GenBank/DDBJ whole genome shotgun (WGS) entry which is preliminary data.</text>
</comment>
<evidence type="ECO:0000256" key="2">
    <source>
        <dbReference type="ARBA" id="ARBA00023002"/>
    </source>
</evidence>
<comment type="similarity">
    <text evidence="1">Belongs to the short-chain dehydrogenases/reductases (SDR) family.</text>
</comment>
<accession>A0ABS9IPV7</accession>
<dbReference type="EMBL" id="JAKKOR010000002">
    <property type="protein sequence ID" value="MCF8587583.1"/>
    <property type="molecule type" value="Genomic_DNA"/>
</dbReference>
<keyword evidence="2" id="KW-0560">Oxidoreductase</keyword>
<keyword evidence="4" id="KW-1185">Reference proteome</keyword>
<dbReference type="PIRSF" id="PIRSF000126">
    <property type="entry name" value="11-beta-HSD1"/>
    <property type="match status" value="1"/>
</dbReference>
<dbReference type="InterPro" id="IPR036291">
    <property type="entry name" value="NAD(P)-bd_dom_sf"/>
</dbReference>
<evidence type="ECO:0000313" key="4">
    <source>
        <dbReference type="Proteomes" id="UP001200110"/>
    </source>
</evidence>
<dbReference type="PANTHER" id="PTHR43899:SF13">
    <property type="entry name" value="RH59310P"/>
    <property type="match status" value="1"/>
</dbReference>
<dbReference type="CDD" id="cd05233">
    <property type="entry name" value="SDR_c"/>
    <property type="match status" value="1"/>
</dbReference>
<reference evidence="3 4" key="1">
    <citation type="submission" date="2022-01" db="EMBL/GenBank/DDBJ databases">
        <authorList>
            <person name="Huang Y."/>
        </authorList>
    </citation>
    <scope>NUCLEOTIDE SEQUENCE [LARGE SCALE GENOMIC DNA]</scope>
    <source>
        <strain evidence="3 4">HY366</strain>
    </source>
</reference>
<dbReference type="InterPro" id="IPR002347">
    <property type="entry name" value="SDR_fam"/>
</dbReference>
<dbReference type="Gene3D" id="3.40.50.720">
    <property type="entry name" value="NAD(P)-binding Rossmann-like Domain"/>
    <property type="match status" value="1"/>
</dbReference>
<protein>
    <submittedName>
        <fullName evidence="3">SDR family NAD(P)-dependent oxidoreductase</fullName>
    </submittedName>
</protein>
<organism evidence="3 4">
    <name type="scientific">Gordonia liuliyuniae</name>
    <dbReference type="NCBI Taxonomy" id="2911517"/>
    <lineage>
        <taxon>Bacteria</taxon>
        <taxon>Bacillati</taxon>
        <taxon>Actinomycetota</taxon>
        <taxon>Actinomycetes</taxon>
        <taxon>Mycobacteriales</taxon>
        <taxon>Gordoniaceae</taxon>
        <taxon>Gordonia</taxon>
    </lineage>
</organism>
<dbReference type="PANTHER" id="PTHR43899">
    <property type="entry name" value="RH59310P"/>
    <property type="match status" value="1"/>
</dbReference>
<evidence type="ECO:0000256" key="1">
    <source>
        <dbReference type="ARBA" id="ARBA00006484"/>
    </source>
</evidence>
<dbReference type="SUPFAM" id="SSF51735">
    <property type="entry name" value="NAD(P)-binding Rossmann-fold domains"/>
    <property type="match status" value="1"/>
</dbReference>